<feature type="region of interest" description="Disordered" evidence="1">
    <location>
        <begin position="713"/>
        <end position="740"/>
    </location>
</feature>
<feature type="region of interest" description="Disordered" evidence="1">
    <location>
        <begin position="781"/>
        <end position="823"/>
    </location>
</feature>
<feature type="compositionally biased region" description="Polar residues" evidence="1">
    <location>
        <begin position="67"/>
        <end position="84"/>
    </location>
</feature>
<protein>
    <submittedName>
        <fullName evidence="2">Uncharacterized protein</fullName>
    </submittedName>
</protein>
<reference evidence="2 3" key="1">
    <citation type="submission" date="2024-09" db="EMBL/GenBank/DDBJ databases">
        <title>Chromosome-scale assembly of Riccia sorocarpa.</title>
        <authorList>
            <person name="Paukszto L."/>
        </authorList>
    </citation>
    <scope>NUCLEOTIDE SEQUENCE [LARGE SCALE GENOMIC DNA]</scope>
    <source>
        <strain evidence="2">LP-2024</strain>
        <tissue evidence="2">Aerial parts of the thallus</tissue>
    </source>
</reference>
<feature type="region of interest" description="Disordered" evidence="1">
    <location>
        <begin position="1"/>
        <end position="20"/>
    </location>
</feature>
<dbReference type="EMBL" id="JBJQOH010000008">
    <property type="protein sequence ID" value="KAL3675094.1"/>
    <property type="molecule type" value="Genomic_DNA"/>
</dbReference>
<evidence type="ECO:0000256" key="1">
    <source>
        <dbReference type="SAM" id="MobiDB-lite"/>
    </source>
</evidence>
<comment type="caution">
    <text evidence="2">The sequence shown here is derived from an EMBL/GenBank/DDBJ whole genome shotgun (WGS) entry which is preliminary data.</text>
</comment>
<name>A0ABD3GD49_9MARC</name>
<feature type="compositionally biased region" description="Low complexity" evidence="1">
    <location>
        <begin position="812"/>
        <end position="823"/>
    </location>
</feature>
<proteinExistence type="predicted"/>
<gene>
    <name evidence="2" type="ORF">R1sor_025042</name>
</gene>
<feature type="region of interest" description="Disordered" evidence="1">
    <location>
        <begin position="105"/>
        <end position="127"/>
    </location>
</feature>
<feature type="compositionally biased region" description="Polar residues" evidence="1">
    <location>
        <begin position="36"/>
        <end position="55"/>
    </location>
</feature>
<dbReference type="Proteomes" id="UP001633002">
    <property type="component" value="Unassembled WGS sequence"/>
</dbReference>
<dbReference type="AlphaFoldDB" id="A0ABD3GD49"/>
<evidence type="ECO:0000313" key="3">
    <source>
        <dbReference type="Proteomes" id="UP001633002"/>
    </source>
</evidence>
<feature type="region of interest" description="Disordered" evidence="1">
    <location>
        <begin position="36"/>
        <end position="90"/>
    </location>
</feature>
<accession>A0ABD3GD49</accession>
<keyword evidence="3" id="KW-1185">Reference proteome</keyword>
<organism evidence="2 3">
    <name type="scientific">Riccia sorocarpa</name>
    <dbReference type="NCBI Taxonomy" id="122646"/>
    <lineage>
        <taxon>Eukaryota</taxon>
        <taxon>Viridiplantae</taxon>
        <taxon>Streptophyta</taxon>
        <taxon>Embryophyta</taxon>
        <taxon>Marchantiophyta</taxon>
        <taxon>Marchantiopsida</taxon>
        <taxon>Marchantiidae</taxon>
        <taxon>Marchantiales</taxon>
        <taxon>Ricciaceae</taxon>
        <taxon>Riccia</taxon>
    </lineage>
</organism>
<evidence type="ECO:0000313" key="2">
    <source>
        <dbReference type="EMBL" id="KAL3675094.1"/>
    </source>
</evidence>
<sequence>MADPSEASNPTAFVTSDQSDAIQQVCDDVGVLSVESTPAPSLKPCSQKQTASKKVTTPAPGIAARSPITTRSRLRNQGASNLPDPSNAGKLPVVIESTEDAQEVAVGGEKADSNTRRSLWNPDMAQTGEEKGSAFTSIISKYTMTFGDKPTPRIPLCRLTPFLRVRNFQMTSHMTEQLKRSFETHCYNEHGAGFHVCPFDENGNELIVTDEDKAKWDVLWRMESEKFDEECSKVPEYQNLVNRKFSTWDGNHRVITWMEVSTSPKRTQRMAWHPRVRCVILVPPVHAYKQIEVAMHNLNASSHATVQYDWIQDAERCLQVLSTPLNAYKDMIGDDVYDEFEKSRMKTPVNRPWYNKNMTSMAAAYIISFAEVTAAKEAHRATEEAEEKRLGKSLTAKAKKDMWDAKVKDVCNTWYNAIFKYATIVNPQLGPEFLATVRELHNTLAKTKKAKRPVTYSVGVDRVKAFAFAGIHNSLKIELLRAHYSDVSVKNRYHHPVKNDVDKDVRPWLAQWSLWSALELLSCDLIKKIGKRSLPDDMTPEEITSKLEEDVDRFMVFFCDTRDKYWAYLWFPVDERQDVSVNIQRAKRIVFRYFVWHEQGRAPASFSLWHKEDSEYCMYSDKDNLCRSLAALSKWEIQNCPWWLEQRCDDNEVKFVGDAEEMCWKTLQDGGEPFAATKNKFETLDEAAMLEEAKLLEPNKDVDGLVVDTTRAKKMKEAAQDEEEGDTTTPKKKSSETKNPGSGKWLYSYLQFLLPADLAGTLSRLVKAVYKFHYCYPGRGSKARAKQTAGGEKPPRKARKKGVEEVEEEAVPEAGSSQQAPAQEVELPAVEAEPVVVEVEVEAAEETEEERQRKRPKKRETEVSKLWEGYFRNDIYIPIPETLVVARSSLKHTVDVLQANKSSAKKAKVVLVEELKGVCSRVDTFRTQGYYINRKETNVAADCLFLDMPSGMKISPGWGEVPIWNEYPEEDDLPRKLMNLGRVILDDRGCLIILHPGTLRSTQQIADALDANTSNWMHLASYDINSDLPQFEPVRNMKVFHSKADIFCKTGHTFNIPKLDLPPFDPENLGRDVALINNFNSMAPKKQLEGGGNVLVSSKHYLNYTQARETSSLTLQEDGGQHLLQHSIAHDAA</sequence>